<protein>
    <submittedName>
        <fullName evidence="2">Uncharacterized protein</fullName>
    </submittedName>
</protein>
<organism evidence="2 3">
    <name type="scientific">Chondromyces apiculatus DSM 436</name>
    <dbReference type="NCBI Taxonomy" id="1192034"/>
    <lineage>
        <taxon>Bacteria</taxon>
        <taxon>Pseudomonadati</taxon>
        <taxon>Myxococcota</taxon>
        <taxon>Polyangia</taxon>
        <taxon>Polyangiales</taxon>
        <taxon>Polyangiaceae</taxon>
        <taxon>Chondromyces</taxon>
    </lineage>
</organism>
<accession>A0A017T7D4</accession>
<feature type="region of interest" description="Disordered" evidence="1">
    <location>
        <begin position="1"/>
        <end position="80"/>
    </location>
</feature>
<dbReference type="Proteomes" id="UP000019678">
    <property type="component" value="Unassembled WGS sequence"/>
</dbReference>
<gene>
    <name evidence="2" type="ORF">CAP_3528</name>
</gene>
<comment type="caution">
    <text evidence="2">The sequence shown here is derived from an EMBL/GenBank/DDBJ whole genome shotgun (WGS) entry which is preliminary data.</text>
</comment>
<keyword evidence="3" id="KW-1185">Reference proteome</keyword>
<dbReference type="EMBL" id="ASRX01000026">
    <property type="protein sequence ID" value="EYF05163.1"/>
    <property type="molecule type" value="Genomic_DNA"/>
</dbReference>
<evidence type="ECO:0000313" key="3">
    <source>
        <dbReference type="Proteomes" id="UP000019678"/>
    </source>
</evidence>
<evidence type="ECO:0000313" key="2">
    <source>
        <dbReference type="EMBL" id="EYF05163.1"/>
    </source>
</evidence>
<proteinExistence type="predicted"/>
<evidence type="ECO:0000256" key="1">
    <source>
        <dbReference type="SAM" id="MobiDB-lite"/>
    </source>
</evidence>
<name>A0A017T7D4_9BACT</name>
<dbReference type="AlphaFoldDB" id="A0A017T7D4"/>
<sequence>MAKAQAAEQKAQDAPDDAARARALREAAHQWDRAAAREAPGKRRTEYEGNAARNRGLADGAAPPESEEGDDEPVDPRLLN</sequence>
<feature type="compositionally biased region" description="Basic and acidic residues" evidence="1">
    <location>
        <begin position="10"/>
        <end position="47"/>
    </location>
</feature>
<reference evidence="2 3" key="1">
    <citation type="submission" date="2013-05" db="EMBL/GenBank/DDBJ databases">
        <title>Genome assembly of Chondromyces apiculatus DSM 436.</title>
        <authorList>
            <person name="Sharma G."/>
            <person name="Khatri I."/>
            <person name="Kaur C."/>
            <person name="Mayilraj S."/>
            <person name="Subramanian S."/>
        </authorList>
    </citation>
    <scope>NUCLEOTIDE SEQUENCE [LARGE SCALE GENOMIC DNA]</scope>
    <source>
        <strain evidence="2 3">DSM 436</strain>
    </source>
</reference>